<feature type="region of interest" description="Disordered" evidence="3">
    <location>
        <begin position="109"/>
        <end position="240"/>
    </location>
</feature>
<dbReference type="Gene3D" id="3.30.70.330">
    <property type="match status" value="1"/>
</dbReference>
<gene>
    <name evidence="5" type="ORF">B0A48_02528</name>
</gene>
<dbReference type="InterPro" id="IPR012677">
    <property type="entry name" value="Nucleotide-bd_a/b_plait_sf"/>
</dbReference>
<dbReference type="GO" id="GO:0097157">
    <property type="term" value="F:pre-mRNA intronic binding"/>
    <property type="evidence" value="ECO:0007669"/>
    <property type="project" value="TreeGrafter"/>
</dbReference>
<keyword evidence="1 2" id="KW-0694">RNA-binding</keyword>
<dbReference type="Proteomes" id="UP000192596">
    <property type="component" value="Unassembled WGS sequence"/>
</dbReference>
<dbReference type="GO" id="GO:0000398">
    <property type="term" value="P:mRNA splicing, via spliceosome"/>
    <property type="evidence" value="ECO:0007669"/>
    <property type="project" value="TreeGrafter"/>
</dbReference>
<proteinExistence type="predicted"/>
<dbReference type="EMBL" id="NAJO01000004">
    <property type="protein sequence ID" value="OQO13064.1"/>
    <property type="molecule type" value="Genomic_DNA"/>
</dbReference>
<evidence type="ECO:0000313" key="6">
    <source>
        <dbReference type="Proteomes" id="UP000192596"/>
    </source>
</evidence>
<dbReference type="FunFam" id="3.30.70.330:FF:000039">
    <property type="entry name" value="U1 small nuclear ribonucleoprotein A"/>
    <property type="match status" value="1"/>
</dbReference>
<comment type="caution">
    <text evidence="5">The sequence shown here is derived from an EMBL/GenBank/DDBJ whole genome shotgun (WGS) entry which is preliminary data.</text>
</comment>
<evidence type="ECO:0000259" key="4">
    <source>
        <dbReference type="PROSITE" id="PS50102"/>
    </source>
</evidence>
<keyword evidence="6" id="KW-1185">Reference proteome</keyword>
<protein>
    <recommendedName>
        <fullName evidence="4">RRM domain-containing protein</fullName>
    </recommendedName>
</protein>
<dbReference type="PANTHER" id="PTHR16105">
    <property type="entry name" value="RNA-BINDING REGION-CONTAINING PROTEIN 3"/>
    <property type="match status" value="1"/>
</dbReference>
<evidence type="ECO:0000313" key="5">
    <source>
        <dbReference type="EMBL" id="OQO13064.1"/>
    </source>
</evidence>
<feature type="compositionally biased region" description="Low complexity" evidence="3">
    <location>
        <begin position="140"/>
        <end position="153"/>
    </location>
</feature>
<dbReference type="SMART" id="SM00360">
    <property type="entry name" value="RRM"/>
    <property type="match status" value="1"/>
</dbReference>
<dbReference type="PANTHER" id="PTHR16105:SF0">
    <property type="entry name" value="RNA-BINDING REGION-CONTAINING PROTEIN 3"/>
    <property type="match status" value="1"/>
</dbReference>
<feature type="domain" description="RRM" evidence="4">
    <location>
        <begin position="22"/>
        <end position="101"/>
    </location>
</feature>
<dbReference type="GO" id="GO:0030626">
    <property type="term" value="F:U12 snRNA binding"/>
    <property type="evidence" value="ECO:0007669"/>
    <property type="project" value="TreeGrafter"/>
</dbReference>
<dbReference type="AlphaFoldDB" id="A0A1V8TP24"/>
<dbReference type="PROSITE" id="PS50102">
    <property type="entry name" value="RRM"/>
    <property type="match status" value="1"/>
</dbReference>
<dbReference type="InterPro" id="IPR035979">
    <property type="entry name" value="RBD_domain_sf"/>
</dbReference>
<dbReference type="InParanoid" id="A0A1V8TP24"/>
<dbReference type="Pfam" id="PF00076">
    <property type="entry name" value="RRM_1"/>
    <property type="match status" value="1"/>
</dbReference>
<dbReference type="CDD" id="cd12246">
    <property type="entry name" value="RRM1_U1A_like"/>
    <property type="match status" value="1"/>
</dbReference>
<feature type="compositionally biased region" description="Acidic residues" evidence="3">
    <location>
        <begin position="217"/>
        <end position="240"/>
    </location>
</feature>
<dbReference type="STRING" id="1507870.A0A1V8TP24"/>
<evidence type="ECO:0000256" key="1">
    <source>
        <dbReference type="ARBA" id="ARBA00022884"/>
    </source>
</evidence>
<evidence type="ECO:0000256" key="2">
    <source>
        <dbReference type="PROSITE-ProRule" id="PRU00176"/>
    </source>
</evidence>
<feature type="compositionally biased region" description="Pro residues" evidence="3">
    <location>
        <begin position="156"/>
        <end position="189"/>
    </location>
</feature>
<reference evidence="6" key="1">
    <citation type="submission" date="2017-03" db="EMBL/GenBank/DDBJ databases">
        <title>Genomes of endolithic fungi from Antarctica.</title>
        <authorList>
            <person name="Coleine C."/>
            <person name="Masonjones S."/>
            <person name="Stajich J.E."/>
        </authorList>
    </citation>
    <scope>NUCLEOTIDE SEQUENCE [LARGE SCALE GENOMIC DNA]</scope>
    <source>
        <strain evidence="6">CCFEE 5527</strain>
    </source>
</reference>
<sequence>MSTTLTKATPNGAVEQRIAPNQSLYLRNLPDKIPKHDLKRALYMLFTTYGPVLDIVAVKNSKMRGQAHVLFRDVHAATQAMRACQGLDFFGNEMTITYAKSKSKTLAKMTGQYDPPLQPSEPAAVEAPTNTIPAPPGLEAPGTAPATTLIPTPGIGGPPPGMGGPPPGMGGPPPGMGGPPPGMGGPPPGMNGLAAPKIPVEDAPSPQGVKRTRNESDGEGDAPMEEDSEGEMDMSEDDSD</sequence>
<dbReference type="InterPro" id="IPR045164">
    <property type="entry name" value="RBM41/RNPC3"/>
</dbReference>
<dbReference type="SUPFAM" id="SSF54928">
    <property type="entry name" value="RNA-binding domain, RBD"/>
    <property type="match status" value="1"/>
</dbReference>
<dbReference type="OrthoDB" id="277802at2759"/>
<evidence type="ECO:0000256" key="3">
    <source>
        <dbReference type="SAM" id="MobiDB-lite"/>
    </source>
</evidence>
<accession>A0A1V8TP24</accession>
<name>A0A1V8TP24_9PEZI</name>
<dbReference type="InterPro" id="IPR000504">
    <property type="entry name" value="RRM_dom"/>
</dbReference>
<organism evidence="5 6">
    <name type="scientific">Cryoendolithus antarcticus</name>
    <dbReference type="NCBI Taxonomy" id="1507870"/>
    <lineage>
        <taxon>Eukaryota</taxon>
        <taxon>Fungi</taxon>
        <taxon>Dikarya</taxon>
        <taxon>Ascomycota</taxon>
        <taxon>Pezizomycotina</taxon>
        <taxon>Dothideomycetes</taxon>
        <taxon>Dothideomycetidae</taxon>
        <taxon>Cladosporiales</taxon>
        <taxon>Cladosporiaceae</taxon>
        <taxon>Cryoendolithus</taxon>
    </lineage>
</organism>